<dbReference type="InterPro" id="IPR050640">
    <property type="entry name" value="Bact_2-comp_sensor_kinase"/>
</dbReference>
<keyword evidence="1" id="KW-0472">Membrane</keyword>
<sequence length="254" mass="29443">MGNTQENNSIIYALLVIILAFIVVLSYLVYRLIQSGKAKKSVEEKFDLLEMKVNNLQLETLESKLNPHLFKNILNSIQSHAYQTYFALDKLANVLDYILYESQKKFVSPKEEIQFALNLVEINKIKVSPLFELKVKTKIKEGEKLYEQNLLAPLISIDLIENAFKHADLQSADAFISILFEFKDNCFYLTVSNKISEKKALKKERSGIGASTLEQRLKIIYKNQFKLDKFVENDIYVAHLKINLLEYKNQMFTT</sequence>
<evidence type="ECO:0000313" key="4">
    <source>
        <dbReference type="Proteomes" id="UP001261871"/>
    </source>
</evidence>
<dbReference type="PANTHER" id="PTHR34220">
    <property type="entry name" value="SENSOR HISTIDINE KINASE YPDA"/>
    <property type="match status" value="1"/>
</dbReference>
<dbReference type="RefSeq" id="WP_310006627.1">
    <property type="nucleotide sequence ID" value="NZ_JAVDTX010000004.1"/>
</dbReference>
<accession>A0ABU1S2Y7</accession>
<dbReference type="Pfam" id="PF06580">
    <property type="entry name" value="His_kinase"/>
    <property type="match status" value="1"/>
</dbReference>
<dbReference type="InterPro" id="IPR010559">
    <property type="entry name" value="Sig_transdc_His_kin_internal"/>
</dbReference>
<gene>
    <name evidence="3" type="ORF">J2W95_002091</name>
</gene>
<keyword evidence="1" id="KW-0812">Transmembrane</keyword>
<evidence type="ECO:0000256" key="1">
    <source>
        <dbReference type="SAM" id="Phobius"/>
    </source>
</evidence>
<dbReference type="GO" id="GO:0016301">
    <property type="term" value="F:kinase activity"/>
    <property type="evidence" value="ECO:0007669"/>
    <property type="project" value="UniProtKB-KW"/>
</dbReference>
<name>A0ABU1S2Y7_9FLAO</name>
<proteinExistence type="predicted"/>
<evidence type="ECO:0000313" key="3">
    <source>
        <dbReference type="EMBL" id="MDR6845384.1"/>
    </source>
</evidence>
<dbReference type="Proteomes" id="UP001261871">
    <property type="component" value="Unassembled WGS sequence"/>
</dbReference>
<dbReference type="EMBL" id="JAVDTX010000004">
    <property type="protein sequence ID" value="MDR6845384.1"/>
    <property type="molecule type" value="Genomic_DNA"/>
</dbReference>
<evidence type="ECO:0000259" key="2">
    <source>
        <dbReference type="Pfam" id="PF06580"/>
    </source>
</evidence>
<feature type="transmembrane region" description="Helical" evidence="1">
    <location>
        <begin position="12"/>
        <end position="30"/>
    </location>
</feature>
<keyword evidence="3" id="KW-0418">Kinase</keyword>
<keyword evidence="1" id="KW-1133">Transmembrane helix</keyword>
<protein>
    <submittedName>
        <fullName evidence="3">LytS/YehU family sensor histidine kinase</fullName>
    </submittedName>
</protein>
<reference evidence="3 4" key="1">
    <citation type="submission" date="2023-07" db="EMBL/GenBank/DDBJ databases">
        <title>Sorghum-associated microbial communities from plants grown in Nebraska, USA.</title>
        <authorList>
            <person name="Schachtman D."/>
        </authorList>
    </citation>
    <scope>NUCLEOTIDE SEQUENCE [LARGE SCALE GENOMIC DNA]</scope>
    <source>
        <strain evidence="3 4">BE124</strain>
    </source>
</reference>
<organism evidence="3 4">
    <name type="scientific">Flavobacterium granuli</name>
    <dbReference type="NCBI Taxonomy" id="280093"/>
    <lineage>
        <taxon>Bacteria</taxon>
        <taxon>Pseudomonadati</taxon>
        <taxon>Bacteroidota</taxon>
        <taxon>Flavobacteriia</taxon>
        <taxon>Flavobacteriales</taxon>
        <taxon>Flavobacteriaceae</taxon>
        <taxon>Flavobacterium</taxon>
    </lineage>
</organism>
<keyword evidence="3" id="KW-0808">Transferase</keyword>
<comment type="caution">
    <text evidence="3">The sequence shown here is derived from an EMBL/GenBank/DDBJ whole genome shotgun (WGS) entry which is preliminary data.</text>
</comment>
<feature type="domain" description="Signal transduction histidine kinase internal region" evidence="2">
    <location>
        <begin position="57"/>
        <end position="127"/>
    </location>
</feature>
<dbReference type="PANTHER" id="PTHR34220:SF7">
    <property type="entry name" value="SENSOR HISTIDINE KINASE YPDA"/>
    <property type="match status" value="1"/>
</dbReference>
<keyword evidence="4" id="KW-1185">Reference proteome</keyword>